<keyword evidence="3" id="KW-0456">Lyase</keyword>
<dbReference type="PANTHER" id="PTHR31225">
    <property type="entry name" value="OS04G0344100 PROTEIN-RELATED"/>
    <property type="match status" value="1"/>
</dbReference>
<dbReference type="InParanoid" id="A0A0Q3F023"/>
<evidence type="ECO:0000313" key="7">
    <source>
        <dbReference type="Proteomes" id="UP000008810"/>
    </source>
</evidence>
<dbReference type="InterPro" id="IPR001906">
    <property type="entry name" value="Terpene_synth_N"/>
</dbReference>
<evidence type="ECO:0000256" key="2">
    <source>
        <dbReference type="ARBA" id="ARBA00022842"/>
    </source>
</evidence>
<dbReference type="Gramene" id="KQJ92998">
    <property type="protein sequence ID" value="KQJ92998"/>
    <property type="gene ID" value="BRADI_3g02125v3"/>
</dbReference>
<dbReference type="InterPro" id="IPR036965">
    <property type="entry name" value="Terpene_synth_N_sf"/>
</dbReference>
<dbReference type="EMBL" id="CM000882">
    <property type="protein sequence ID" value="KQJ92998.1"/>
    <property type="molecule type" value="Genomic_DNA"/>
</dbReference>
<dbReference type="STRING" id="15368.A0A0Q3F023"/>
<accession>A0A0Q3F023</accession>
<comment type="cofactor">
    <cofactor evidence="1">
        <name>Mg(2+)</name>
        <dbReference type="ChEBI" id="CHEBI:18420"/>
    </cofactor>
</comment>
<dbReference type="InterPro" id="IPR050148">
    <property type="entry name" value="Terpene_synthase-like"/>
</dbReference>
<dbReference type="AlphaFoldDB" id="A0A0Q3F023"/>
<evidence type="ECO:0000313" key="5">
    <source>
        <dbReference type="EMBL" id="KQJ92998.1"/>
    </source>
</evidence>
<dbReference type="Pfam" id="PF01397">
    <property type="entry name" value="Terpene_synth"/>
    <property type="match status" value="1"/>
</dbReference>
<dbReference type="EnsemblPlants" id="KQJ92998">
    <property type="protein sequence ID" value="KQJ92998"/>
    <property type="gene ID" value="BRADI_3g02125v3"/>
</dbReference>
<proteinExistence type="predicted"/>
<evidence type="ECO:0000256" key="1">
    <source>
        <dbReference type="ARBA" id="ARBA00001946"/>
    </source>
</evidence>
<dbReference type="InterPro" id="IPR008930">
    <property type="entry name" value="Terpenoid_cyclase/PrenylTrfase"/>
</dbReference>
<dbReference type="Gene3D" id="1.50.10.130">
    <property type="entry name" value="Terpene synthase, N-terminal domain"/>
    <property type="match status" value="1"/>
</dbReference>
<name>A0A0Q3F023_BRADI</name>
<evidence type="ECO:0000256" key="3">
    <source>
        <dbReference type="ARBA" id="ARBA00023239"/>
    </source>
</evidence>
<reference evidence="5 6" key="1">
    <citation type="journal article" date="2010" name="Nature">
        <title>Genome sequencing and analysis of the model grass Brachypodium distachyon.</title>
        <authorList>
            <consortium name="International Brachypodium Initiative"/>
        </authorList>
    </citation>
    <scope>NUCLEOTIDE SEQUENCE [LARGE SCALE GENOMIC DNA]</scope>
    <source>
        <strain evidence="5 6">Bd21</strain>
    </source>
</reference>
<evidence type="ECO:0000259" key="4">
    <source>
        <dbReference type="Pfam" id="PF01397"/>
    </source>
</evidence>
<reference evidence="6" key="3">
    <citation type="submission" date="2018-08" db="UniProtKB">
        <authorList>
            <consortium name="EnsemblPlants"/>
        </authorList>
    </citation>
    <scope>IDENTIFICATION</scope>
    <source>
        <strain evidence="6">cv. Bd21</strain>
    </source>
</reference>
<dbReference type="GO" id="GO:0016114">
    <property type="term" value="P:terpenoid biosynthetic process"/>
    <property type="evidence" value="ECO:0007669"/>
    <property type="project" value="InterPro"/>
</dbReference>
<gene>
    <name evidence="5" type="ORF">BRADI_3g02125v3</name>
</gene>
<dbReference type="SUPFAM" id="SSF48239">
    <property type="entry name" value="Terpenoid cyclases/Protein prenyltransferases"/>
    <property type="match status" value="1"/>
</dbReference>
<sequence length="140" mass="15606">MAATCSTTTARTRSFLGCPRSSTARRKKVARLGVGHYFQYEIDDAVGACLDLLHSNDLLDTTLSFRLLREAGCDISADEVLDDNGDFNLDHSKDIRELLSLQDISHLNMGEASLYKAKEFSRKHLTSAIEHLDPNLARSY</sequence>
<keyword evidence="7" id="KW-1185">Reference proteome</keyword>
<reference evidence="5" key="2">
    <citation type="submission" date="2017-06" db="EMBL/GenBank/DDBJ databases">
        <title>WGS assembly of Brachypodium distachyon.</title>
        <authorList>
            <consortium name="The International Brachypodium Initiative"/>
            <person name="Lucas S."/>
            <person name="Harmon-Smith M."/>
            <person name="Lail K."/>
            <person name="Tice H."/>
            <person name="Grimwood J."/>
            <person name="Bruce D."/>
            <person name="Barry K."/>
            <person name="Shu S."/>
            <person name="Lindquist E."/>
            <person name="Wang M."/>
            <person name="Pitluck S."/>
            <person name="Vogel J.P."/>
            <person name="Garvin D.F."/>
            <person name="Mockler T.C."/>
            <person name="Schmutz J."/>
            <person name="Rokhsar D."/>
            <person name="Bevan M.W."/>
        </authorList>
    </citation>
    <scope>NUCLEOTIDE SEQUENCE</scope>
    <source>
        <strain evidence="5">Bd21</strain>
    </source>
</reference>
<dbReference type="Proteomes" id="UP000008810">
    <property type="component" value="Chromosome 3"/>
</dbReference>
<dbReference type="PANTHER" id="PTHR31225:SF0">
    <property type="entry name" value="S-(+)-LINALOOL SYNTHASE, CHLOROPLASTIC"/>
    <property type="match status" value="1"/>
</dbReference>
<evidence type="ECO:0000313" key="6">
    <source>
        <dbReference type="EnsemblPlants" id="KQJ92998"/>
    </source>
</evidence>
<keyword evidence="2" id="KW-0460">Magnesium</keyword>
<organism evidence="5">
    <name type="scientific">Brachypodium distachyon</name>
    <name type="common">Purple false brome</name>
    <name type="synonym">Trachynia distachya</name>
    <dbReference type="NCBI Taxonomy" id="15368"/>
    <lineage>
        <taxon>Eukaryota</taxon>
        <taxon>Viridiplantae</taxon>
        <taxon>Streptophyta</taxon>
        <taxon>Embryophyta</taxon>
        <taxon>Tracheophyta</taxon>
        <taxon>Spermatophyta</taxon>
        <taxon>Magnoliopsida</taxon>
        <taxon>Liliopsida</taxon>
        <taxon>Poales</taxon>
        <taxon>Poaceae</taxon>
        <taxon>BOP clade</taxon>
        <taxon>Pooideae</taxon>
        <taxon>Stipodae</taxon>
        <taxon>Brachypodieae</taxon>
        <taxon>Brachypodium</taxon>
    </lineage>
</organism>
<protein>
    <recommendedName>
        <fullName evidence="4">Terpene synthase N-terminal domain-containing protein</fullName>
    </recommendedName>
</protein>
<dbReference type="GO" id="GO:0010333">
    <property type="term" value="F:terpene synthase activity"/>
    <property type="evidence" value="ECO:0007669"/>
    <property type="project" value="InterPro"/>
</dbReference>
<feature type="domain" description="Terpene synthase N-terminal" evidence="4">
    <location>
        <begin position="29"/>
        <end position="131"/>
    </location>
</feature>